<dbReference type="EMBL" id="JBHRZH010000006">
    <property type="protein sequence ID" value="MFC3761030.1"/>
    <property type="molecule type" value="Genomic_DNA"/>
</dbReference>
<reference evidence="3" key="1">
    <citation type="journal article" date="2019" name="Int. J. Syst. Evol. Microbiol.">
        <title>The Global Catalogue of Microorganisms (GCM) 10K type strain sequencing project: providing services to taxonomists for standard genome sequencing and annotation.</title>
        <authorList>
            <consortium name="The Broad Institute Genomics Platform"/>
            <consortium name="The Broad Institute Genome Sequencing Center for Infectious Disease"/>
            <person name="Wu L."/>
            <person name="Ma J."/>
        </authorList>
    </citation>
    <scope>NUCLEOTIDE SEQUENCE [LARGE SCALE GENOMIC DNA]</scope>
    <source>
        <strain evidence="3">CGMCC 4.7241</strain>
    </source>
</reference>
<organism evidence="2 3">
    <name type="scientific">Tenggerimyces flavus</name>
    <dbReference type="NCBI Taxonomy" id="1708749"/>
    <lineage>
        <taxon>Bacteria</taxon>
        <taxon>Bacillati</taxon>
        <taxon>Actinomycetota</taxon>
        <taxon>Actinomycetes</taxon>
        <taxon>Propionibacteriales</taxon>
        <taxon>Nocardioidaceae</taxon>
        <taxon>Tenggerimyces</taxon>
    </lineage>
</organism>
<evidence type="ECO:0000259" key="1">
    <source>
        <dbReference type="PROSITE" id="PS51186"/>
    </source>
</evidence>
<feature type="domain" description="N-acetyltransferase" evidence="1">
    <location>
        <begin position="93"/>
        <end position="233"/>
    </location>
</feature>
<dbReference type="Gene3D" id="3.40.630.30">
    <property type="match status" value="1"/>
</dbReference>
<dbReference type="SUPFAM" id="SSF55729">
    <property type="entry name" value="Acyl-CoA N-acyltransferases (Nat)"/>
    <property type="match status" value="1"/>
</dbReference>
<dbReference type="InterPro" id="IPR016181">
    <property type="entry name" value="Acyl_CoA_acyltransferase"/>
</dbReference>
<protein>
    <submittedName>
        <fullName evidence="2">GNAT family N-acetyltransferase</fullName>
    </submittedName>
</protein>
<keyword evidence="3" id="KW-1185">Reference proteome</keyword>
<comment type="caution">
    <text evidence="2">The sequence shown here is derived from an EMBL/GenBank/DDBJ whole genome shotgun (WGS) entry which is preliminary data.</text>
</comment>
<name>A0ABV7Y706_9ACTN</name>
<dbReference type="PROSITE" id="PS51186">
    <property type="entry name" value="GNAT"/>
    <property type="match status" value="1"/>
</dbReference>
<evidence type="ECO:0000313" key="3">
    <source>
        <dbReference type="Proteomes" id="UP001595699"/>
    </source>
</evidence>
<evidence type="ECO:0000313" key="2">
    <source>
        <dbReference type="EMBL" id="MFC3761030.1"/>
    </source>
</evidence>
<proteinExistence type="predicted"/>
<dbReference type="InterPro" id="IPR000182">
    <property type="entry name" value="GNAT_dom"/>
</dbReference>
<accession>A0ABV7Y706</accession>
<dbReference type="Proteomes" id="UP001595699">
    <property type="component" value="Unassembled WGS sequence"/>
</dbReference>
<dbReference type="RefSeq" id="WP_205117254.1">
    <property type="nucleotide sequence ID" value="NZ_JAFBCM010000001.1"/>
</dbReference>
<sequence>MGARELIALEMETLWGSDARGRVLPAHHLVAGVTADAVVVRYGSSVPDELVARLGALTPDPTNIAPFLAQCQQLLDSRYGSTVLNSGPGYLIPEGLTYESDADFVDSRAPRSLPCPDTWPSDEWQELLAGNLGPWAVAVTDDDRVAAVAHMPASNERAAEIGIETHPDFRGRGLAAATTARWAEVAKGRTLFYSTSADNRSSQRVAERLGLEQLGWLWKLSHPDQSGTHAGRR</sequence>
<gene>
    <name evidence="2" type="ORF">ACFOUW_09270</name>
</gene>
<dbReference type="InterPro" id="IPR027365">
    <property type="entry name" value="GNAT_acetyltra_YdfB-like"/>
</dbReference>
<dbReference type="Pfam" id="PF12746">
    <property type="entry name" value="GNAT_acetyltran"/>
    <property type="match status" value="1"/>
</dbReference>